<accession>A0A8J3ZZQ2</accession>
<comment type="caution">
    <text evidence="1">The sequence shown here is derived from an EMBL/GenBank/DDBJ whole genome shotgun (WGS) entry which is preliminary data.</text>
</comment>
<sequence length="304" mass="33228">MWRRFLTVPAWVAVVLILGPSGGGPPAEAPTPPGATATRPVGPTAARLDALAVAITGTAEELRASERLNYHRVEGGVAACMAAAGRPYRMAPFVSFYADFTDADLGYGTGSATVFDSVTERGRRLVLNTIAGARLSRAGLTGRGWVGSTDIEALNRCRAPYEYRAYHDFDPPPGAYRLAGFVDLLETVLRDPRVTAAFERYRPCMRARLGHDVPDRSDFLFQARLPAGHAPLDGQPPDPEWTRGLRALDEAFALDVECRLPAYREAMRVVAANLDAWERRHRTELDAVRAAWRQRVADAATLGR</sequence>
<protein>
    <submittedName>
        <fullName evidence="1">Uncharacterized protein</fullName>
    </submittedName>
</protein>
<evidence type="ECO:0000313" key="1">
    <source>
        <dbReference type="EMBL" id="GIJ71183.1"/>
    </source>
</evidence>
<evidence type="ECO:0000313" key="2">
    <source>
        <dbReference type="Proteomes" id="UP000635606"/>
    </source>
</evidence>
<dbReference type="AlphaFoldDB" id="A0A8J3ZZQ2"/>
<reference evidence="1" key="1">
    <citation type="submission" date="2021-01" db="EMBL/GenBank/DDBJ databases">
        <title>Whole genome shotgun sequence of Virgisporangium ochraceum NBRC 16418.</title>
        <authorList>
            <person name="Komaki H."/>
            <person name="Tamura T."/>
        </authorList>
    </citation>
    <scope>NUCLEOTIDE SEQUENCE</scope>
    <source>
        <strain evidence="1">NBRC 16418</strain>
    </source>
</reference>
<dbReference type="EMBL" id="BOPH01000086">
    <property type="protein sequence ID" value="GIJ71183.1"/>
    <property type="molecule type" value="Genomic_DNA"/>
</dbReference>
<organism evidence="1 2">
    <name type="scientific">Virgisporangium ochraceum</name>
    <dbReference type="NCBI Taxonomy" id="65505"/>
    <lineage>
        <taxon>Bacteria</taxon>
        <taxon>Bacillati</taxon>
        <taxon>Actinomycetota</taxon>
        <taxon>Actinomycetes</taxon>
        <taxon>Micromonosporales</taxon>
        <taxon>Micromonosporaceae</taxon>
        <taxon>Virgisporangium</taxon>
    </lineage>
</organism>
<dbReference type="Proteomes" id="UP000635606">
    <property type="component" value="Unassembled WGS sequence"/>
</dbReference>
<keyword evidence="2" id="KW-1185">Reference proteome</keyword>
<proteinExistence type="predicted"/>
<name>A0A8J3ZZQ2_9ACTN</name>
<gene>
    <name evidence="1" type="ORF">Voc01_061000</name>
</gene>